<organism evidence="1 2">
    <name type="scientific">Amycolatopsis albidoflavus</name>
    <dbReference type="NCBI Taxonomy" id="102226"/>
    <lineage>
        <taxon>Bacteria</taxon>
        <taxon>Bacillati</taxon>
        <taxon>Actinomycetota</taxon>
        <taxon>Actinomycetes</taxon>
        <taxon>Pseudonocardiales</taxon>
        <taxon>Pseudonocardiaceae</taxon>
        <taxon>Amycolatopsis</taxon>
    </lineage>
</organism>
<keyword evidence="2" id="KW-1185">Reference proteome</keyword>
<proteinExistence type="predicted"/>
<comment type="caution">
    <text evidence="1">The sequence shown here is derived from an EMBL/GenBank/DDBJ whole genome shotgun (WGS) entry which is preliminary data.</text>
</comment>
<gene>
    <name evidence="1" type="ORF">ACFSUT_14915</name>
</gene>
<accession>A0ABW5HX77</accession>
<protein>
    <submittedName>
        <fullName evidence="1">Uncharacterized protein</fullName>
    </submittedName>
</protein>
<dbReference type="Proteomes" id="UP001597542">
    <property type="component" value="Unassembled WGS sequence"/>
</dbReference>
<dbReference type="EMBL" id="JBHUKQ010000010">
    <property type="protein sequence ID" value="MFD2481572.1"/>
    <property type="molecule type" value="Genomic_DNA"/>
</dbReference>
<reference evidence="2" key="1">
    <citation type="journal article" date="2019" name="Int. J. Syst. Evol. Microbiol.">
        <title>The Global Catalogue of Microorganisms (GCM) 10K type strain sequencing project: providing services to taxonomists for standard genome sequencing and annotation.</title>
        <authorList>
            <consortium name="The Broad Institute Genomics Platform"/>
            <consortium name="The Broad Institute Genome Sequencing Center for Infectious Disease"/>
            <person name="Wu L."/>
            <person name="Ma J."/>
        </authorList>
    </citation>
    <scope>NUCLEOTIDE SEQUENCE [LARGE SCALE GENOMIC DNA]</scope>
    <source>
        <strain evidence="2">CGMCC 4.7638</strain>
    </source>
</reference>
<name>A0ABW5HX77_9PSEU</name>
<evidence type="ECO:0000313" key="1">
    <source>
        <dbReference type="EMBL" id="MFD2481572.1"/>
    </source>
</evidence>
<sequence length="55" mass="5869">MGLSGIDLDLLVALDASLARLRKHFDEPLLVCEGCGSQSRPGRRVAGRACPRSGF</sequence>
<evidence type="ECO:0000313" key="2">
    <source>
        <dbReference type="Proteomes" id="UP001597542"/>
    </source>
</evidence>